<dbReference type="EMBL" id="JARKIK010000004">
    <property type="protein sequence ID" value="KAK8752296.1"/>
    <property type="molecule type" value="Genomic_DNA"/>
</dbReference>
<name>A0AAW0YL54_CHEQU</name>
<dbReference type="GO" id="GO:0008076">
    <property type="term" value="C:voltage-gated potassium channel complex"/>
    <property type="evidence" value="ECO:0007669"/>
    <property type="project" value="TreeGrafter"/>
</dbReference>
<sequence length="112" mass="12534">KKYTSISWNEDETYASGNVKDQGYTWLKDKAGSEDGRKQQARLRELGQLAERLGCSLTQLSVAWSIKNDNLHCVLIGAATVDQLLENISSLQVAVRLKPELLAQLERIVSFL</sequence>
<evidence type="ECO:0000256" key="3">
    <source>
        <dbReference type="ARBA" id="ARBA00023002"/>
    </source>
</evidence>
<keyword evidence="2" id="KW-0521">NADP</keyword>
<dbReference type="GO" id="GO:1901379">
    <property type="term" value="P:regulation of potassium ion transmembrane transport"/>
    <property type="evidence" value="ECO:0007669"/>
    <property type="project" value="TreeGrafter"/>
</dbReference>
<dbReference type="PANTHER" id="PTHR43150">
    <property type="entry name" value="HYPERKINETIC, ISOFORM M"/>
    <property type="match status" value="1"/>
</dbReference>
<dbReference type="InterPro" id="IPR023210">
    <property type="entry name" value="NADP_OxRdtase_dom"/>
</dbReference>
<dbReference type="SUPFAM" id="SSF51430">
    <property type="entry name" value="NAD(P)-linked oxidoreductase"/>
    <property type="match status" value="1"/>
</dbReference>
<evidence type="ECO:0000313" key="6">
    <source>
        <dbReference type="Proteomes" id="UP001445076"/>
    </source>
</evidence>
<dbReference type="GO" id="GO:0044325">
    <property type="term" value="F:transmembrane transporter binding"/>
    <property type="evidence" value="ECO:0007669"/>
    <property type="project" value="TreeGrafter"/>
</dbReference>
<organism evidence="5 6">
    <name type="scientific">Cherax quadricarinatus</name>
    <name type="common">Australian red claw crayfish</name>
    <dbReference type="NCBI Taxonomy" id="27406"/>
    <lineage>
        <taxon>Eukaryota</taxon>
        <taxon>Metazoa</taxon>
        <taxon>Ecdysozoa</taxon>
        <taxon>Arthropoda</taxon>
        <taxon>Crustacea</taxon>
        <taxon>Multicrustacea</taxon>
        <taxon>Malacostraca</taxon>
        <taxon>Eumalacostraca</taxon>
        <taxon>Eucarida</taxon>
        <taxon>Decapoda</taxon>
        <taxon>Pleocyemata</taxon>
        <taxon>Astacidea</taxon>
        <taxon>Parastacoidea</taxon>
        <taxon>Parastacidae</taxon>
        <taxon>Cherax</taxon>
    </lineage>
</organism>
<dbReference type="PANTHER" id="PTHR43150:SF2">
    <property type="entry name" value="HYPERKINETIC, ISOFORM M"/>
    <property type="match status" value="1"/>
</dbReference>
<feature type="domain" description="NADP-dependent oxidoreductase" evidence="4">
    <location>
        <begin position="36"/>
        <end position="108"/>
    </location>
</feature>
<dbReference type="GO" id="GO:0015459">
    <property type="term" value="F:potassium channel regulator activity"/>
    <property type="evidence" value="ECO:0007669"/>
    <property type="project" value="TreeGrafter"/>
</dbReference>
<dbReference type="Gene3D" id="3.20.20.100">
    <property type="entry name" value="NADP-dependent oxidoreductase domain"/>
    <property type="match status" value="1"/>
</dbReference>
<dbReference type="AlphaFoldDB" id="A0AAW0YL54"/>
<proteinExistence type="inferred from homology"/>
<evidence type="ECO:0000256" key="1">
    <source>
        <dbReference type="ARBA" id="ARBA00006515"/>
    </source>
</evidence>
<dbReference type="GO" id="GO:0016491">
    <property type="term" value="F:oxidoreductase activity"/>
    <property type="evidence" value="ECO:0007669"/>
    <property type="project" value="UniProtKB-KW"/>
</dbReference>
<dbReference type="Proteomes" id="UP001445076">
    <property type="component" value="Unassembled WGS sequence"/>
</dbReference>
<dbReference type="Pfam" id="PF00248">
    <property type="entry name" value="Aldo_ket_red"/>
    <property type="match status" value="1"/>
</dbReference>
<protein>
    <recommendedName>
        <fullName evidence="4">NADP-dependent oxidoreductase domain-containing protein</fullName>
    </recommendedName>
</protein>
<gene>
    <name evidence="5" type="ORF">OTU49_004735</name>
</gene>
<keyword evidence="3" id="KW-0560">Oxidoreductase</keyword>
<dbReference type="InterPro" id="IPR005399">
    <property type="entry name" value="K_chnl_volt-dep_bsu_KCNAB-rel"/>
</dbReference>
<dbReference type="PRINTS" id="PR01577">
    <property type="entry name" value="KCNABCHANNEL"/>
</dbReference>
<comment type="caution">
    <text evidence="5">The sequence shown here is derived from an EMBL/GenBank/DDBJ whole genome shotgun (WGS) entry which is preliminary data.</text>
</comment>
<comment type="similarity">
    <text evidence="1">Belongs to the shaker potassium channel beta subunit family.</text>
</comment>
<evidence type="ECO:0000259" key="4">
    <source>
        <dbReference type="Pfam" id="PF00248"/>
    </source>
</evidence>
<feature type="non-terminal residue" evidence="5">
    <location>
        <position position="1"/>
    </location>
</feature>
<evidence type="ECO:0000256" key="2">
    <source>
        <dbReference type="ARBA" id="ARBA00022857"/>
    </source>
</evidence>
<keyword evidence="6" id="KW-1185">Reference proteome</keyword>
<evidence type="ECO:0000313" key="5">
    <source>
        <dbReference type="EMBL" id="KAK8752296.1"/>
    </source>
</evidence>
<reference evidence="5 6" key="1">
    <citation type="journal article" date="2024" name="BMC Genomics">
        <title>Genome assembly of redclaw crayfish (Cherax quadricarinatus) provides insights into its immune adaptation and hypoxia tolerance.</title>
        <authorList>
            <person name="Liu Z."/>
            <person name="Zheng J."/>
            <person name="Li H."/>
            <person name="Fang K."/>
            <person name="Wang S."/>
            <person name="He J."/>
            <person name="Zhou D."/>
            <person name="Weng S."/>
            <person name="Chi M."/>
            <person name="Gu Z."/>
            <person name="He J."/>
            <person name="Li F."/>
            <person name="Wang M."/>
        </authorList>
    </citation>
    <scope>NUCLEOTIDE SEQUENCE [LARGE SCALE GENOMIC DNA]</scope>
    <source>
        <strain evidence="5">ZL_2023a</strain>
    </source>
</reference>
<dbReference type="InterPro" id="IPR036812">
    <property type="entry name" value="NAD(P)_OxRdtase_dom_sf"/>
</dbReference>
<accession>A0AAW0YL54</accession>